<keyword evidence="2" id="KW-1185">Reference proteome</keyword>
<reference evidence="1" key="1">
    <citation type="submission" date="2024-09" db="EMBL/GenBank/DDBJ databases">
        <title>Black Yeasts Isolated from many extreme environments.</title>
        <authorList>
            <person name="Coleine C."/>
            <person name="Stajich J.E."/>
            <person name="Selbmann L."/>
        </authorList>
    </citation>
    <scope>NUCLEOTIDE SEQUENCE</scope>
    <source>
        <strain evidence="1">CCFEE 5737</strain>
    </source>
</reference>
<name>A0ACC3DIG9_9PEZI</name>
<protein>
    <submittedName>
        <fullName evidence="1">Uncharacterized protein</fullName>
    </submittedName>
</protein>
<feature type="non-terminal residue" evidence="1">
    <location>
        <position position="270"/>
    </location>
</feature>
<dbReference type="EMBL" id="JAWDJW010003949">
    <property type="protein sequence ID" value="KAK3076454.1"/>
    <property type="molecule type" value="Genomic_DNA"/>
</dbReference>
<evidence type="ECO:0000313" key="2">
    <source>
        <dbReference type="Proteomes" id="UP001186974"/>
    </source>
</evidence>
<comment type="caution">
    <text evidence="1">The sequence shown here is derived from an EMBL/GenBank/DDBJ whole genome shotgun (WGS) entry which is preliminary data.</text>
</comment>
<gene>
    <name evidence="1" type="ORF">LTS18_012951</name>
</gene>
<organism evidence="1 2">
    <name type="scientific">Coniosporium uncinatum</name>
    <dbReference type="NCBI Taxonomy" id="93489"/>
    <lineage>
        <taxon>Eukaryota</taxon>
        <taxon>Fungi</taxon>
        <taxon>Dikarya</taxon>
        <taxon>Ascomycota</taxon>
        <taxon>Pezizomycotina</taxon>
        <taxon>Dothideomycetes</taxon>
        <taxon>Dothideomycetes incertae sedis</taxon>
        <taxon>Coniosporium</taxon>
    </lineage>
</organism>
<feature type="non-terminal residue" evidence="1">
    <location>
        <position position="1"/>
    </location>
</feature>
<evidence type="ECO:0000313" key="1">
    <source>
        <dbReference type="EMBL" id="KAK3076454.1"/>
    </source>
</evidence>
<proteinExistence type="predicted"/>
<sequence>FAEWDIDGKVEKLENMYDQLREQMQGTTFEKNATKDIIELLKTRVNESEAIRQQLARRNDEMHEELEDFKVKLSATNFTLEDVRRNHSFEVDDLKRQHRKEEEDMKDDHRRELERARRTDQGEVERVRKELQDEMDRLYRTHKEELAELERKSRSEVEEERARRIREIQELSTQRDLQIQNAELNISKKQREMQDVRNELNEIAANLERERTLNTSLKNTLTSTESERLSFETANRELKAKVEFLESSNQAQSQAFEEMHKRMQAAIDSE</sequence>
<accession>A0ACC3DIG9</accession>
<dbReference type="Proteomes" id="UP001186974">
    <property type="component" value="Unassembled WGS sequence"/>
</dbReference>